<evidence type="ECO:0000313" key="5">
    <source>
        <dbReference type="Proteomes" id="UP000095767"/>
    </source>
</evidence>
<dbReference type="Pfam" id="PF00400">
    <property type="entry name" value="WD40"/>
    <property type="match status" value="2"/>
</dbReference>
<keyword evidence="5" id="KW-1185">Reference proteome</keyword>
<dbReference type="GO" id="GO:0030126">
    <property type="term" value="C:COPI vesicle coat"/>
    <property type="evidence" value="ECO:0007669"/>
    <property type="project" value="TreeGrafter"/>
</dbReference>
<dbReference type="InterPro" id="IPR015943">
    <property type="entry name" value="WD40/YVTN_repeat-like_dom_sf"/>
</dbReference>
<dbReference type="PANTHER" id="PTHR19876">
    <property type="entry name" value="COATOMER"/>
    <property type="match status" value="1"/>
</dbReference>
<dbReference type="InterPro" id="IPR001680">
    <property type="entry name" value="WD40_rpt"/>
</dbReference>
<dbReference type="InterPro" id="IPR036322">
    <property type="entry name" value="WD40_repeat_dom_sf"/>
</dbReference>
<dbReference type="GO" id="GO:0006890">
    <property type="term" value="P:retrograde vesicle-mediated transport, Golgi to endoplasmic reticulum"/>
    <property type="evidence" value="ECO:0007669"/>
    <property type="project" value="TreeGrafter"/>
</dbReference>
<dbReference type="SMART" id="SM00320">
    <property type="entry name" value="WD40"/>
    <property type="match status" value="2"/>
</dbReference>
<feature type="repeat" description="WD" evidence="3">
    <location>
        <begin position="7"/>
        <end position="40"/>
    </location>
</feature>
<comment type="caution">
    <text evidence="4">The sequence shown here is derived from an EMBL/GenBank/DDBJ whole genome shotgun (WGS) entry which is preliminary data.</text>
</comment>
<feature type="non-terminal residue" evidence="4">
    <location>
        <position position="1"/>
    </location>
</feature>
<evidence type="ECO:0000256" key="2">
    <source>
        <dbReference type="ARBA" id="ARBA00022737"/>
    </source>
</evidence>
<dbReference type="PANTHER" id="PTHR19876:SF68">
    <property type="entry name" value="COATOMER SUBUNIT BETA'-2"/>
    <property type="match status" value="1"/>
</dbReference>
<sequence length="90" mass="10021">LDEVKKFKAHTDWILAMAVHPSLPLLLSGSSDSSVIKLWDWEKDWTCIRTFKGHKNGVDALMFNPQDDSPGDIITFASASHDCTAKASIY</sequence>
<gene>
    <name evidence="4" type="ORF">BAE44_0001563</name>
</gene>
<dbReference type="SUPFAM" id="SSF50978">
    <property type="entry name" value="WD40 repeat-like"/>
    <property type="match status" value="1"/>
</dbReference>
<dbReference type="Proteomes" id="UP000095767">
    <property type="component" value="Unassembled WGS sequence"/>
</dbReference>
<dbReference type="STRING" id="888268.A0A1E5WJ34"/>
<accession>A0A1E5WJ34</accession>
<evidence type="ECO:0000256" key="3">
    <source>
        <dbReference type="PROSITE-ProRule" id="PRU00221"/>
    </source>
</evidence>
<protein>
    <submittedName>
        <fullName evidence="4">Uncharacterized protein</fullName>
    </submittedName>
</protein>
<evidence type="ECO:0000256" key="1">
    <source>
        <dbReference type="ARBA" id="ARBA00022574"/>
    </source>
</evidence>
<dbReference type="EMBL" id="LWDX02005628">
    <property type="protein sequence ID" value="OEL37417.1"/>
    <property type="molecule type" value="Genomic_DNA"/>
</dbReference>
<keyword evidence="1 3" id="KW-0853">WD repeat</keyword>
<dbReference type="PROSITE" id="PS50082">
    <property type="entry name" value="WD_REPEATS_2"/>
    <property type="match status" value="1"/>
</dbReference>
<dbReference type="GO" id="GO:0006891">
    <property type="term" value="P:intra-Golgi vesicle-mediated transport"/>
    <property type="evidence" value="ECO:0007669"/>
    <property type="project" value="TreeGrafter"/>
</dbReference>
<reference evidence="4 5" key="1">
    <citation type="submission" date="2016-09" db="EMBL/GenBank/DDBJ databases">
        <title>The draft genome of Dichanthelium oligosanthes: A C3 panicoid grass species.</title>
        <authorList>
            <person name="Studer A.J."/>
            <person name="Schnable J.C."/>
            <person name="Brutnell T.P."/>
        </authorList>
    </citation>
    <scope>NUCLEOTIDE SEQUENCE [LARGE SCALE GENOMIC DNA]</scope>
    <source>
        <strain evidence="5">cv. Kellogg 1175</strain>
        <tissue evidence="4">Leaf</tissue>
    </source>
</reference>
<evidence type="ECO:0000313" key="4">
    <source>
        <dbReference type="EMBL" id="OEL37417.1"/>
    </source>
</evidence>
<proteinExistence type="predicted"/>
<dbReference type="GO" id="GO:0006886">
    <property type="term" value="P:intracellular protein transport"/>
    <property type="evidence" value="ECO:0007669"/>
    <property type="project" value="TreeGrafter"/>
</dbReference>
<dbReference type="GO" id="GO:0006888">
    <property type="term" value="P:endoplasmic reticulum to Golgi vesicle-mediated transport"/>
    <property type="evidence" value="ECO:0007669"/>
    <property type="project" value="TreeGrafter"/>
</dbReference>
<keyword evidence="2" id="KW-0677">Repeat</keyword>
<dbReference type="InterPro" id="IPR050844">
    <property type="entry name" value="Coatomer_complex_subunit"/>
</dbReference>
<dbReference type="AlphaFoldDB" id="A0A1E5WJ34"/>
<name>A0A1E5WJ34_9POAL</name>
<organism evidence="4 5">
    <name type="scientific">Dichanthelium oligosanthes</name>
    <dbReference type="NCBI Taxonomy" id="888268"/>
    <lineage>
        <taxon>Eukaryota</taxon>
        <taxon>Viridiplantae</taxon>
        <taxon>Streptophyta</taxon>
        <taxon>Embryophyta</taxon>
        <taxon>Tracheophyta</taxon>
        <taxon>Spermatophyta</taxon>
        <taxon>Magnoliopsida</taxon>
        <taxon>Liliopsida</taxon>
        <taxon>Poales</taxon>
        <taxon>Poaceae</taxon>
        <taxon>PACMAD clade</taxon>
        <taxon>Panicoideae</taxon>
        <taxon>Panicodae</taxon>
        <taxon>Paniceae</taxon>
        <taxon>Dichantheliinae</taxon>
        <taxon>Dichanthelium</taxon>
    </lineage>
</organism>
<dbReference type="Gene3D" id="2.130.10.10">
    <property type="entry name" value="YVTN repeat-like/Quinoprotein amine dehydrogenase"/>
    <property type="match status" value="1"/>
</dbReference>